<dbReference type="GO" id="GO:0005886">
    <property type="term" value="C:plasma membrane"/>
    <property type="evidence" value="ECO:0007669"/>
    <property type="project" value="TreeGrafter"/>
</dbReference>
<evidence type="ECO:0000313" key="5">
    <source>
        <dbReference type="Proteomes" id="UP000009374"/>
    </source>
</evidence>
<dbReference type="PANTHER" id="PTHR32309">
    <property type="entry name" value="TYROSINE-PROTEIN KINASE"/>
    <property type="match status" value="1"/>
</dbReference>
<dbReference type="InterPro" id="IPR050445">
    <property type="entry name" value="Bact_polysacc_biosynth/exp"/>
</dbReference>
<name>C6HYP4_9BACT</name>
<dbReference type="InterPro" id="IPR005702">
    <property type="entry name" value="Wzc-like_C"/>
</dbReference>
<dbReference type="EMBL" id="GG693878">
    <property type="protein sequence ID" value="EES52329.1"/>
    <property type="molecule type" value="Genomic_DNA"/>
</dbReference>
<dbReference type="Gene3D" id="3.40.50.300">
    <property type="entry name" value="P-loop containing nucleotide triphosphate hydrolases"/>
    <property type="match status" value="1"/>
</dbReference>
<evidence type="ECO:0000256" key="3">
    <source>
        <dbReference type="SAM" id="Phobius"/>
    </source>
</evidence>
<keyword evidence="5" id="KW-1185">Reference proteome</keyword>
<keyword evidence="3" id="KW-0472">Membrane</keyword>
<keyword evidence="2" id="KW-0067">ATP-binding</keyword>
<evidence type="ECO:0000256" key="1">
    <source>
        <dbReference type="ARBA" id="ARBA00022741"/>
    </source>
</evidence>
<dbReference type="Pfam" id="PF10609">
    <property type="entry name" value="ParA"/>
    <property type="match status" value="1"/>
</dbReference>
<protein>
    <submittedName>
        <fullName evidence="4">Lipopolysaccharide biosynthesis protein</fullName>
    </submittedName>
</protein>
<dbReference type="InterPro" id="IPR027417">
    <property type="entry name" value="P-loop_NTPase"/>
</dbReference>
<dbReference type="Proteomes" id="UP000009374">
    <property type="component" value="Unassembled WGS sequence"/>
</dbReference>
<evidence type="ECO:0000313" key="4">
    <source>
        <dbReference type="EMBL" id="EES52329.1"/>
    </source>
</evidence>
<keyword evidence="3" id="KW-0812">Transmembrane</keyword>
<organism evidence="4 5">
    <name type="scientific">Leptospirillum ferrodiazotrophum</name>
    <dbReference type="NCBI Taxonomy" id="412449"/>
    <lineage>
        <taxon>Bacteria</taxon>
        <taxon>Pseudomonadati</taxon>
        <taxon>Nitrospirota</taxon>
        <taxon>Nitrospiria</taxon>
        <taxon>Nitrospirales</taxon>
        <taxon>Nitrospiraceae</taxon>
        <taxon>Leptospirillum</taxon>
    </lineage>
</organism>
<dbReference type="AlphaFoldDB" id="C6HYP4"/>
<accession>C6HYP4</accession>
<dbReference type="GO" id="GO:0004713">
    <property type="term" value="F:protein tyrosine kinase activity"/>
    <property type="evidence" value="ECO:0007669"/>
    <property type="project" value="TreeGrafter"/>
</dbReference>
<keyword evidence="3" id="KW-1133">Transmembrane helix</keyword>
<gene>
    <name evidence="4" type="ORF">UBAL3_94240121</name>
</gene>
<feature type="transmembrane region" description="Helical" evidence="3">
    <location>
        <begin position="358"/>
        <end position="380"/>
    </location>
</feature>
<proteinExistence type="predicted"/>
<dbReference type="PANTHER" id="PTHR32309:SF13">
    <property type="entry name" value="FERRIC ENTEROBACTIN TRANSPORT PROTEIN FEPE"/>
    <property type="match status" value="1"/>
</dbReference>
<evidence type="ECO:0000256" key="2">
    <source>
        <dbReference type="ARBA" id="ARBA00022840"/>
    </source>
</evidence>
<keyword evidence="1" id="KW-0547">Nucleotide-binding</keyword>
<dbReference type="GO" id="GO:0005524">
    <property type="term" value="F:ATP binding"/>
    <property type="evidence" value="ECO:0007669"/>
    <property type="project" value="UniProtKB-KW"/>
</dbReference>
<reference evidence="4 5" key="1">
    <citation type="journal article" date="2009" name="Appl. Environ. Microbiol.">
        <title>Community genomic and proteomic analyses of chemoautotrophic iron-oxidizing "Leptospirillum rubarum" (Group II) and "Leptospirillum ferrodiazotrophum" (Group III) bacteria in acid mine drainage biofilms.</title>
        <authorList>
            <person name="Goltsman D.S."/>
            <person name="Denef V.J."/>
            <person name="Singer S.W."/>
            <person name="VerBerkmoes N.C."/>
            <person name="Lefsrud M."/>
            <person name="Mueller R.S."/>
            <person name="Dick G.J."/>
            <person name="Sun C.L."/>
            <person name="Wheeler K.E."/>
            <person name="Zemla A."/>
            <person name="Baker B.J."/>
            <person name="Hauser L."/>
            <person name="Land M."/>
            <person name="Shah M.B."/>
            <person name="Thelen M.P."/>
            <person name="Hettich R.L."/>
            <person name="Banfield J.F."/>
        </authorList>
    </citation>
    <scope>NUCLEOTIDE SEQUENCE [LARGE SCALE GENOMIC DNA]</scope>
</reference>
<dbReference type="SUPFAM" id="SSF52540">
    <property type="entry name" value="P-loop containing nucleoside triphosphate hydrolases"/>
    <property type="match status" value="1"/>
</dbReference>
<sequence>MQSLDLKTILSLAWLAVRRYKILAVLTFFAILVPAVFVAMTKKPVYVARATVLIKENNYASSDLGNHLHTPRGLGIQFAILKSQYLASRVVDNLPKDTLRDLEEHAEYNDFQGKLINLIRTTLGRPPIVTDPQERAAMELRNARMGFHSVGRGGIIRIEGESVDPNVALSLVNAYIDAFKETSSHFALEQQADLDKSLSLQILNARSLLKKSEEDLLDYQSQMEKKNGKKKAPVDVSSYLSEETGMLTSLRARRAQLLLRETESHPDVVMVNQEIQELEKKVGTLHTMTGADGQTGVSGSAWENFLESNIKMDKGLLADLEQERSSARITADSNLENLIVIDPATRPTRPEMAKGLKIGVMGIVGGLGGAVALPFLLIFFRRPVQGESHIKNLSGLPNFANVPRVPPRHVPEKNGYRIPRVDQKADVESVWIFQKEFESMFFRMKKLFTHQNGHVILVTSAGPDEGKSTTTLNLALTMAHFGNRVIVVDGDTIRGHLSQTLKVWNSYSAEAFLPKGEVIPRPIDWTEGNIAVITIPKEGASFWSEHPEAELAKWFEVLRFQCDYLIIDSAPVLASTDLLGLAAYIDGVLVVARNSFTRERDFVRMGSILTEHHFEIIGTVLNDSKSPHIQYSYGYVPEKDGSRKKARKAG</sequence>
<feature type="transmembrane region" description="Helical" evidence="3">
    <location>
        <begin position="20"/>
        <end position="40"/>
    </location>
</feature>
<dbReference type="InterPro" id="IPR033756">
    <property type="entry name" value="YlxH/NBP35"/>
</dbReference>
<dbReference type="CDD" id="cd05387">
    <property type="entry name" value="BY-kinase"/>
    <property type="match status" value="1"/>
</dbReference>